<organism evidence="8 9">
    <name type="scientific">candidate division TA06 bacterium ADurb.Bin417</name>
    <dbReference type="NCBI Taxonomy" id="1852828"/>
    <lineage>
        <taxon>Bacteria</taxon>
        <taxon>Bacteria division TA06</taxon>
    </lineage>
</organism>
<evidence type="ECO:0000313" key="8">
    <source>
        <dbReference type="EMBL" id="OPZ93502.1"/>
    </source>
</evidence>
<dbReference type="InterPro" id="IPR036388">
    <property type="entry name" value="WH-like_DNA-bd_sf"/>
</dbReference>
<gene>
    <name evidence="5 8" type="primary">recX</name>
    <name evidence="8" type="ORF">BWY73_00290</name>
</gene>
<dbReference type="Gene3D" id="1.10.10.10">
    <property type="entry name" value="Winged helix-like DNA-binding domain superfamily/Winged helix DNA-binding domain"/>
    <property type="match status" value="3"/>
</dbReference>
<evidence type="ECO:0000256" key="4">
    <source>
        <dbReference type="ARBA" id="ARBA00022490"/>
    </source>
</evidence>
<evidence type="ECO:0000256" key="2">
    <source>
        <dbReference type="ARBA" id="ARBA00009695"/>
    </source>
</evidence>
<dbReference type="Pfam" id="PF02631">
    <property type="entry name" value="RecX_HTH2"/>
    <property type="match status" value="1"/>
</dbReference>
<dbReference type="GO" id="GO:0005737">
    <property type="term" value="C:cytoplasm"/>
    <property type="evidence" value="ECO:0007669"/>
    <property type="project" value="UniProtKB-SubCell"/>
</dbReference>
<evidence type="ECO:0000259" key="7">
    <source>
        <dbReference type="Pfam" id="PF21981"/>
    </source>
</evidence>
<evidence type="ECO:0000256" key="5">
    <source>
        <dbReference type="HAMAP-Rule" id="MF_01114"/>
    </source>
</evidence>
<dbReference type="InterPro" id="IPR053924">
    <property type="entry name" value="RecX_HTH_2nd"/>
</dbReference>
<comment type="function">
    <text evidence="5">Modulates RecA activity.</text>
</comment>
<dbReference type="Pfam" id="PF21981">
    <property type="entry name" value="RecX_HTH3"/>
    <property type="match status" value="1"/>
</dbReference>
<feature type="domain" description="RecX second three-helical" evidence="6">
    <location>
        <begin position="50"/>
        <end position="91"/>
    </location>
</feature>
<name>A0A1V5MK96_UNCT6</name>
<dbReference type="PANTHER" id="PTHR33602:SF1">
    <property type="entry name" value="REGULATORY PROTEIN RECX FAMILY PROTEIN"/>
    <property type="match status" value="1"/>
</dbReference>
<comment type="subcellular location">
    <subcellularLocation>
        <location evidence="1 5">Cytoplasm</location>
    </subcellularLocation>
</comment>
<feature type="domain" description="RecX third three-helical" evidence="7">
    <location>
        <begin position="97"/>
        <end position="142"/>
    </location>
</feature>
<dbReference type="InterPro" id="IPR003783">
    <property type="entry name" value="Regulatory_RecX"/>
</dbReference>
<comment type="caution">
    <text evidence="8">The sequence shown here is derived from an EMBL/GenBank/DDBJ whole genome shotgun (WGS) entry which is preliminary data.</text>
</comment>
<proteinExistence type="inferred from homology"/>
<dbReference type="AlphaFoldDB" id="A0A1V5MK96"/>
<protein>
    <recommendedName>
        <fullName evidence="3 5">Regulatory protein RecX</fullName>
    </recommendedName>
</protein>
<dbReference type="InterPro" id="IPR053925">
    <property type="entry name" value="RecX_HTH_3rd"/>
</dbReference>
<evidence type="ECO:0000256" key="1">
    <source>
        <dbReference type="ARBA" id="ARBA00004496"/>
    </source>
</evidence>
<dbReference type="Proteomes" id="UP000485484">
    <property type="component" value="Unassembled WGS sequence"/>
</dbReference>
<comment type="similarity">
    <text evidence="2 5">Belongs to the RecX family.</text>
</comment>
<evidence type="ECO:0000313" key="9">
    <source>
        <dbReference type="Proteomes" id="UP000485484"/>
    </source>
</evidence>
<dbReference type="HAMAP" id="MF_01114">
    <property type="entry name" value="RecX"/>
    <property type="match status" value="1"/>
</dbReference>
<keyword evidence="4 5" id="KW-0963">Cytoplasm</keyword>
<dbReference type="GO" id="GO:0006282">
    <property type="term" value="P:regulation of DNA repair"/>
    <property type="evidence" value="ECO:0007669"/>
    <property type="project" value="UniProtKB-UniRule"/>
</dbReference>
<accession>A0A1V5MK96</accession>
<reference evidence="8 9" key="1">
    <citation type="submission" date="2017-02" db="EMBL/GenBank/DDBJ databases">
        <title>Delving into the versatile metabolic prowess of the omnipresent phylum Bacteroidetes.</title>
        <authorList>
            <person name="Nobu M.K."/>
            <person name="Mei R."/>
            <person name="Narihiro T."/>
            <person name="Kuroda K."/>
            <person name="Liu W.-T."/>
        </authorList>
    </citation>
    <scope>NUCLEOTIDE SEQUENCE [LARGE SCALE GENOMIC DNA]</scope>
    <source>
        <strain evidence="8">ADurb.Bin417</strain>
    </source>
</reference>
<evidence type="ECO:0000259" key="6">
    <source>
        <dbReference type="Pfam" id="PF02631"/>
    </source>
</evidence>
<sequence length="146" mass="16464">MNEDLLARAYRLLGRRAYTRSALLKKLREKGPAEAAEAAVEALARAGYLNDADFARDYVRQRSSNRPSGRRFLKMKLQSKGVAPEAIEAALADLDPDQEAEMARQLAEKKARTLARLEPAVRRRQLYQFLVGRGFSPDLAEKYAKL</sequence>
<dbReference type="EMBL" id="MWAK01000021">
    <property type="protein sequence ID" value="OPZ93502.1"/>
    <property type="molecule type" value="Genomic_DNA"/>
</dbReference>
<evidence type="ECO:0000256" key="3">
    <source>
        <dbReference type="ARBA" id="ARBA00018111"/>
    </source>
</evidence>
<dbReference type="PANTHER" id="PTHR33602">
    <property type="entry name" value="REGULATORY PROTEIN RECX FAMILY PROTEIN"/>
    <property type="match status" value="1"/>
</dbReference>